<sequence length="190" mass="21396">MRYSSAPMTLAPTLYDFQIALSHVDRAIDQPQLSLKVARHPSETMQRVWLRVIAFCWLWEERLTFGKGLGEPEEPDLECRDYTGLVTSWVRVGKADPLKLQRAVDQNPHAKVSVLFESPQRLEAFLTEAREVKATRVAKAELAAIDADLLRALSGFDSRRIKLSLTLVGDHAYIECEGQSFDGPLTRASL</sequence>
<dbReference type="InterPro" id="IPR038590">
    <property type="entry name" value="YaeQ_sf"/>
</dbReference>
<dbReference type="PANTHER" id="PTHR38784:SF1">
    <property type="entry name" value="SUCROSE PHOSPHORYLASE"/>
    <property type="match status" value="1"/>
</dbReference>
<comment type="caution">
    <text evidence="1">The sequence shown here is derived from an EMBL/GenBank/DDBJ whole genome shotgun (WGS) entry which is preliminary data.</text>
</comment>
<reference evidence="1 2" key="1">
    <citation type="submission" date="2022-11" db="EMBL/GenBank/DDBJ databases">
        <title>Minimal conservation of predation-associated metabolite biosynthetic gene clusters underscores biosynthetic potential of Myxococcota including descriptions for ten novel species: Archangium lansinium sp. nov., Myxococcus landrumus sp. nov., Nannocystis bai.</title>
        <authorList>
            <person name="Ahearne A."/>
            <person name="Stevens C."/>
            <person name="Phillips K."/>
        </authorList>
    </citation>
    <scope>NUCLEOTIDE SEQUENCE [LARGE SCALE GENOMIC DNA]</scope>
    <source>
        <strain evidence="1 2">MIWBW</strain>
    </source>
</reference>
<dbReference type="EMBL" id="JAPNKA010000001">
    <property type="protein sequence ID" value="MCY1076630.1"/>
    <property type="molecule type" value="Genomic_DNA"/>
</dbReference>
<name>A0ABT4A4R0_9BACT</name>
<dbReference type="SUPFAM" id="SSF52980">
    <property type="entry name" value="Restriction endonuclease-like"/>
    <property type="match status" value="1"/>
</dbReference>
<dbReference type="Proteomes" id="UP001207654">
    <property type="component" value="Unassembled WGS sequence"/>
</dbReference>
<protein>
    <submittedName>
        <fullName evidence="1">YaeQ family protein</fullName>
    </submittedName>
</protein>
<evidence type="ECO:0000313" key="2">
    <source>
        <dbReference type="Proteomes" id="UP001207654"/>
    </source>
</evidence>
<dbReference type="InterPro" id="IPR011335">
    <property type="entry name" value="Restrct_endonuc-II-like"/>
</dbReference>
<dbReference type="Pfam" id="PF07152">
    <property type="entry name" value="YaeQ"/>
    <property type="match status" value="1"/>
</dbReference>
<dbReference type="Gene3D" id="3.10.640.10">
    <property type="entry name" value="Restriction endonuclease-like alpha-beta roll domain"/>
    <property type="match status" value="1"/>
</dbReference>
<organism evidence="1 2">
    <name type="scientific">Archangium lansingense</name>
    <dbReference type="NCBI Taxonomy" id="2995310"/>
    <lineage>
        <taxon>Bacteria</taxon>
        <taxon>Pseudomonadati</taxon>
        <taxon>Myxococcota</taxon>
        <taxon>Myxococcia</taxon>
        <taxon>Myxococcales</taxon>
        <taxon>Cystobacterineae</taxon>
        <taxon>Archangiaceae</taxon>
        <taxon>Archangium</taxon>
    </lineage>
</organism>
<gene>
    <name evidence="1" type="ORF">OV287_19315</name>
</gene>
<dbReference type="PANTHER" id="PTHR38784">
    <property type="entry name" value="SUCROSE PHOSPHORYLASE"/>
    <property type="match status" value="1"/>
</dbReference>
<keyword evidence="2" id="KW-1185">Reference proteome</keyword>
<dbReference type="SMART" id="SM01322">
    <property type="entry name" value="YaeQ"/>
    <property type="match status" value="1"/>
</dbReference>
<evidence type="ECO:0000313" key="1">
    <source>
        <dbReference type="EMBL" id="MCY1076630.1"/>
    </source>
</evidence>
<dbReference type="RefSeq" id="WP_267535508.1">
    <property type="nucleotide sequence ID" value="NZ_JAPNKA010000001.1"/>
</dbReference>
<dbReference type="InterPro" id="IPR009822">
    <property type="entry name" value="YaeQ"/>
</dbReference>
<accession>A0ABT4A4R0</accession>
<proteinExistence type="predicted"/>